<reference evidence="2" key="1">
    <citation type="journal article" date="2020" name="Nature">
        <title>Giant virus diversity and host interactions through global metagenomics.</title>
        <authorList>
            <person name="Schulz F."/>
            <person name="Roux S."/>
            <person name="Paez-Espino D."/>
            <person name="Jungbluth S."/>
            <person name="Walsh D.A."/>
            <person name="Denef V.J."/>
            <person name="McMahon K.D."/>
            <person name="Konstantinidis K.T."/>
            <person name="Eloe-Fadrosh E.A."/>
            <person name="Kyrpides N.C."/>
            <person name="Woyke T."/>
        </authorList>
    </citation>
    <scope>NUCLEOTIDE SEQUENCE</scope>
    <source>
        <strain evidence="2">GVMAG-M-3300009684-20</strain>
    </source>
</reference>
<organism evidence="2">
    <name type="scientific">viral metagenome</name>
    <dbReference type="NCBI Taxonomy" id="1070528"/>
    <lineage>
        <taxon>unclassified sequences</taxon>
        <taxon>metagenomes</taxon>
        <taxon>organismal metagenomes</taxon>
    </lineage>
</organism>
<feature type="transmembrane region" description="Helical" evidence="1">
    <location>
        <begin position="281"/>
        <end position="299"/>
    </location>
</feature>
<dbReference type="AlphaFoldDB" id="A0A6C0B4L8"/>
<keyword evidence="1" id="KW-1133">Transmembrane helix</keyword>
<name>A0A6C0B4L8_9ZZZZ</name>
<proteinExistence type="predicted"/>
<keyword evidence="1" id="KW-0472">Membrane</keyword>
<accession>A0A6C0B4L8</accession>
<evidence type="ECO:0000313" key="2">
    <source>
        <dbReference type="EMBL" id="QHS87157.1"/>
    </source>
</evidence>
<dbReference type="EMBL" id="MN739078">
    <property type="protein sequence ID" value="QHS87157.1"/>
    <property type="molecule type" value="Genomic_DNA"/>
</dbReference>
<protein>
    <submittedName>
        <fullName evidence="2">Uncharacterized protein</fullName>
    </submittedName>
</protein>
<keyword evidence="1" id="KW-0812">Transmembrane</keyword>
<sequence length="302" mass="31481">MWKSVQSSITSAGDDPVGAGNAILDKALGPSFDYLQTIQSPHDKHVGSEGTMDQVGTNANAIFSYVDNLIVGPKVGNQFFKDTGGMCRLPGTKDKDGNDNGDGEVVPRFSYTNNKLGGDDAAAILGASFQKAVAGNGFDGIIPGAGGDLAAMNPLKIMNGLVLDGVPPCKAWTCPTTDIRSGVDQGPQTKFLATSLEFNMSPCRAATASETANLMAMINADKKAAEKVAKDAEDAAAAKTKSETAAKAKKDAKGLNPGEKYANFQDNLYQAPVQIDYIDSGSAATLAVAFVIFIGYVLLKND</sequence>
<evidence type="ECO:0000256" key="1">
    <source>
        <dbReference type="SAM" id="Phobius"/>
    </source>
</evidence>